<dbReference type="EMBL" id="CAFABE010000060">
    <property type="protein sequence ID" value="CAB4831385.1"/>
    <property type="molecule type" value="Genomic_DNA"/>
</dbReference>
<dbReference type="AlphaFoldDB" id="A0A6J7RE53"/>
<dbReference type="PRINTS" id="PR00081">
    <property type="entry name" value="GDHRDH"/>
</dbReference>
<evidence type="ECO:0000313" key="2">
    <source>
        <dbReference type="EMBL" id="CAB4864420.1"/>
    </source>
</evidence>
<evidence type="ECO:0000313" key="1">
    <source>
        <dbReference type="EMBL" id="CAB4831385.1"/>
    </source>
</evidence>
<dbReference type="InterPro" id="IPR036291">
    <property type="entry name" value="NAD(P)-bd_dom_sf"/>
</dbReference>
<reference evidence="3" key="1">
    <citation type="submission" date="2020-05" db="EMBL/GenBank/DDBJ databases">
        <authorList>
            <person name="Chiriac C."/>
            <person name="Salcher M."/>
            <person name="Ghai R."/>
            <person name="Kavagutti S V."/>
        </authorList>
    </citation>
    <scope>NUCLEOTIDE SEQUENCE</scope>
</reference>
<dbReference type="PANTHER" id="PTHR44656:SF7">
    <property type="entry name" value="DEHYDROGENASE_REDUCTASE SDR FAMILY MEMBER 12"/>
    <property type="match status" value="1"/>
</dbReference>
<dbReference type="EMBL" id="CAFBLT010000001">
    <property type="protein sequence ID" value="CAB4864420.1"/>
    <property type="molecule type" value="Genomic_DNA"/>
</dbReference>
<evidence type="ECO:0000313" key="3">
    <source>
        <dbReference type="EMBL" id="CAB5027027.1"/>
    </source>
</evidence>
<dbReference type="PANTHER" id="PTHR44656">
    <property type="entry name" value="DEHYDROGENASE/REDUCTASE SDR FAMILY MEMBER 12"/>
    <property type="match status" value="1"/>
</dbReference>
<dbReference type="EMBL" id="CAFBPM010000013">
    <property type="protein sequence ID" value="CAB5027027.1"/>
    <property type="molecule type" value="Genomic_DNA"/>
</dbReference>
<dbReference type="InterPro" id="IPR052992">
    <property type="entry name" value="SDR_member_12"/>
</dbReference>
<name>A0A6J7RE53_9ZZZZ</name>
<dbReference type="Pfam" id="PF00106">
    <property type="entry name" value="adh_short"/>
    <property type="match status" value="1"/>
</dbReference>
<dbReference type="Gene3D" id="3.40.50.720">
    <property type="entry name" value="NAD(P)-binding Rossmann-like Domain"/>
    <property type="match status" value="1"/>
</dbReference>
<dbReference type="SUPFAM" id="SSF51735">
    <property type="entry name" value="NAD(P)-binding Rossmann-fold domains"/>
    <property type="match status" value="1"/>
</dbReference>
<protein>
    <submittedName>
        <fullName evidence="3">Unannotated protein</fullName>
    </submittedName>
</protein>
<gene>
    <name evidence="1" type="ORF">UFOPK3164_01217</name>
    <name evidence="2" type="ORF">UFOPK3427_00399</name>
    <name evidence="3" type="ORF">UFOPK4112_01296</name>
</gene>
<accession>A0A6J7RE53</accession>
<sequence>MARTLSGISRYLDVALEASVIGSFTRVGPAARRRLGHWKPPSPTPGRVVVITGASSGLGKQAAHDLADLGCTMVLVGRDNARLEEVATALRSKGSSVIVECADLSDLSQSADLCDRLSGQLDRIDVLIHNAGALLQTYQLGPQSREVTLSVHLLSPYILTSRLAPLMASDQPKVITMTSGGMYTEPFVLKRLEITPEKYRGSVAYARAKRAQVVLNQALARREPMGQRTFCAVHPGWAKTPGVSESLPTFDKLLGPLLRTPQEGVETLVWLSTLPEGEPESGLLWLDRQPRSPYHLPKTKVSDETQVAEGNELISWLDEVTAPFL</sequence>
<proteinExistence type="predicted"/>
<dbReference type="InterPro" id="IPR002347">
    <property type="entry name" value="SDR_fam"/>
</dbReference>
<organism evidence="3">
    <name type="scientific">freshwater metagenome</name>
    <dbReference type="NCBI Taxonomy" id="449393"/>
    <lineage>
        <taxon>unclassified sequences</taxon>
        <taxon>metagenomes</taxon>
        <taxon>ecological metagenomes</taxon>
    </lineage>
</organism>